<dbReference type="InterPro" id="IPR001322">
    <property type="entry name" value="Lamin_tail_dom"/>
</dbReference>
<dbReference type="GO" id="GO:0005509">
    <property type="term" value="F:calcium ion binding"/>
    <property type="evidence" value="ECO:0007669"/>
    <property type="project" value="InterPro"/>
</dbReference>
<evidence type="ECO:0000256" key="1">
    <source>
        <dbReference type="ARBA" id="ARBA00004613"/>
    </source>
</evidence>
<keyword evidence="6" id="KW-1185">Reference proteome</keyword>
<evidence type="ECO:0000313" key="6">
    <source>
        <dbReference type="Proteomes" id="UP000605992"/>
    </source>
</evidence>
<dbReference type="InterPro" id="IPR011049">
    <property type="entry name" value="Serralysin-like_metalloprot_C"/>
</dbReference>
<keyword evidence="3" id="KW-0732">Signal</keyword>
<evidence type="ECO:0000256" key="2">
    <source>
        <dbReference type="ARBA" id="ARBA00022525"/>
    </source>
</evidence>
<keyword evidence="2" id="KW-0964">Secreted</keyword>
<feature type="domain" description="LTD" evidence="4">
    <location>
        <begin position="398"/>
        <end position="510"/>
    </location>
</feature>
<protein>
    <recommendedName>
        <fullName evidence="4">LTD domain-containing protein</fullName>
    </recommendedName>
</protein>
<evidence type="ECO:0000256" key="3">
    <source>
        <dbReference type="SAM" id="SignalP"/>
    </source>
</evidence>
<gene>
    <name evidence="5" type="ORF">Pth03_19770</name>
</gene>
<dbReference type="GO" id="GO:0005576">
    <property type="term" value="C:extracellular region"/>
    <property type="evidence" value="ECO:0007669"/>
    <property type="project" value="UniProtKB-SubCell"/>
</dbReference>
<dbReference type="InterPro" id="IPR001343">
    <property type="entry name" value="Hemolysn_Ca-bd"/>
</dbReference>
<feature type="domain" description="LTD" evidence="4">
    <location>
        <begin position="27"/>
        <end position="129"/>
    </location>
</feature>
<name>A0A8J3UYI5_9ACTN</name>
<dbReference type="AlphaFoldDB" id="A0A8J3UYI5"/>
<dbReference type="PANTHER" id="PTHR38340">
    <property type="entry name" value="S-LAYER PROTEIN"/>
    <property type="match status" value="1"/>
</dbReference>
<feature type="domain" description="LTD" evidence="4">
    <location>
        <begin position="271"/>
        <end position="383"/>
    </location>
</feature>
<sequence>MRKNWPTPIKLAVAFLTAVPLLVAMPPPASADDVAPSTVKINEVESNGGTPGDWVELVNTGAAPVDVSGWVVKDNDDSHAFTIAAGTTMGAGAFLALDVDPVFGLGSADSARLYLADGTTLVDSYTWTAHAATTYGRCPDGTGAFVTTTSSTKGAANDCGSPSSVVKINEVESNGGTPGDWVELVNTGAVPVDVSGWVVKDNDDTHVFTIAAGTTVAAGAFLALDVEAAFGLGSADSARLYLADGTTLVDSYTWTAHAATTYGRCPDGTGAFVTTTAPTKGAANDCGTPSSVVKINEVESNGGTPGDWVELVNTGAAPVDVSGWIVKDNDDTHVFTVAAGTTMAAGGFLALDVDPVFGLGSADSARLYLPDGTTLVDSYSWTSHAATTYGRCPDGSGAFVTTTAPTKGAANDCGTPSSVVKINEVESDGGTPGDWVELVNTGVAAVDVSGWVVKDNDDTHAFTIAAGTTMAAGAFLALDVDPVFGLGGADSARLFLPGGTTLVDSYSWTSHAATTYGRCPDGTGQFVTTTAPTKGAANACPGQVSTSPWPGGAAVATADDANVFGTNMSGLAYEASGGATPGVLWAVKNGPGTLYRLEWDGTKWTPSTTDGWNTGKQLHYPDGTGDPDSEGVTLTAAGLAGGVFVSTERDNGNSGVSRPEVLRFDPSGTAAGLTATKEWNLTADLPAVGANSGLEAISWVPDSFLTSHGFVDEHTGKAYDPGSYPGHGDGLFFVGLEANGTVYAYALDQNGGGFTRVATIATGFPGVMDLQFEPETNHLWAVCDDTCNGRTATLDIDADGKFTVSHVYERPGSMANLNNEGFAIAPQAECVDGHKPVFWSDDSNDDGHALRSGTLDCTVVDLDADDDGIDDDVDVTFPPGTSHADDPANQTFSDAVLGGTTSGSILSRGGRTLTVSDAHTPGGILVNVGAGSVPAQFQLAGSGATIKLGRGSYKLTGSGKTSTVTTVDGEQAVVTVSVNGTPITLTVGEGGSVTYTEASAGGKVTGLSGIRQTGTVSVRADGVPATACTGIAIENVIVATTGNNQISGTAGDDLILGRGGNDTVNGNGGSDCVVTGSGNDTITTAGGDDWIDAGGGNNVVRAGAGANTVATASGNDQITTGDGDDTVNAGGGNNTVTTGGGNDAIATGSGNDTVDCGAGSDAAQAGGGNNANVGTRCETFGR</sequence>
<dbReference type="InterPro" id="IPR036415">
    <property type="entry name" value="Lamin_tail_dom_sf"/>
</dbReference>
<proteinExistence type="predicted"/>
<comment type="caution">
    <text evidence="5">The sequence shown here is derived from an EMBL/GenBank/DDBJ whole genome shotgun (WGS) entry which is preliminary data.</text>
</comment>
<organism evidence="5 6">
    <name type="scientific">Planotetraspora thailandica</name>
    <dbReference type="NCBI Taxonomy" id="487172"/>
    <lineage>
        <taxon>Bacteria</taxon>
        <taxon>Bacillati</taxon>
        <taxon>Actinomycetota</taxon>
        <taxon>Actinomycetes</taxon>
        <taxon>Streptosporangiales</taxon>
        <taxon>Streptosporangiaceae</taxon>
        <taxon>Planotetraspora</taxon>
    </lineage>
</organism>
<dbReference type="Pfam" id="PF00353">
    <property type="entry name" value="HemolysinCabind"/>
    <property type="match status" value="3"/>
</dbReference>
<dbReference type="Gene3D" id="2.60.40.1260">
    <property type="entry name" value="Lamin Tail domain"/>
    <property type="match status" value="4"/>
</dbReference>
<dbReference type="Gene3D" id="2.150.10.10">
    <property type="entry name" value="Serralysin-like metalloprotease, C-terminal"/>
    <property type="match status" value="2"/>
</dbReference>
<comment type="subcellular location">
    <subcellularLocation>
        <location evidence="1">Secreted</location>
    </subcellularLocation>
</comment>
<evidence type="ECO:0000313" key="5">
    <source>
        <dbReference type="EMBL" id="GII53588.1"/>
    </source>
</evidence>
<dbReference type="SUPFAM" id="SSF74853">
    <property type="entry name" value="Lamin A/C globular tail domain"/>
    <property type="match status" value="4"/>
</dbReference>
<feature type="chain" id="PRO_5035260979" description="LTD domain-containing protein" evidence="3">
    <location>
        <begin position="32"/>
        <end position="1182"/>
    </location>
</feature>
<dbReference type="EMBL" id="BOOR01000010">
    <property type="protein sequence ID" value="GII53588.1"/>
    <property type="molecule type" value="Genomic_DNA"/>
</dbReference>
<accession>A0A8J3UYI5</accession>
<dbReference type="Pfam" id="PF00932">
    <property type="entry name" value="LTD"/>
    <property type="match status" value="4"/>
</dbReference>
<dbReference type="SUPFAM" id="SSF51120">
    <property type="entry name" value="beta-Roll"/>
    <property type="match status" value="2"/>
</dbReference>
<feature type="domain" description="LTD" evidence="4">
    <location>
        <begin position="144"/>
        <end position="256"/>
    </location>
</feature>
<evidence type="ECO:0000259" key="4">
    <source>
        <dbReference type="PROSITE" id="PS51841"/>
    </source>
</evidence>
<dbReference type="PROSITE" id="PS51841">
    <property type="entry name" value="LTD"/>
    <property type="match status" value="4"/>
</dbReference>
<feature type="signal peptide" evidence="3">
    <location>
        <begin position="1"/>
        <end position="31"/>
    </location>
</feature>
<dbReference type="Proteomes" id="UP000605992">
    <property type="component" value="Unassembled WGS sequence"/>
</dbReference>
<dbReference type="InterPro" id="IPR050557">
    <property type="entry name" value="RTX_toxin/Mannuronan_C5-epim"/>
</dbReference>
<dbReference type="PANTHER" id="PTHR38340:SF1">
    <property type="entry name" value="S-LAYER PROTEIN"/>
    <property type="match status" value="1"/>
</dbReference>
<reference evidence="5" key="1">
    <citation type="submission" date="2021-01" db="EMBL/GenBank/DDBJ databases">
        <title>Whole genome shotgun sequence of Planotetraspora thailandica NBRC 104271.</title>
        <authorList>
            <person name="Komaki H."/>
            <person name="Tamura T."/>
        </authorList>
    </citation>
    <scope>NUCLEOTIDE SEQUENCE</scope>
    <source>
        <strain evidence="5">NBRC 104271</strain>
    </source>
</reference>